<evidence type="ECO:0000313" key="4">
    <source>
        <dbReference type="EMBL" id="CAB4840795.1"/>
    </source>
</evidence>
<dbReference type="Pfam" id="PF00990">
    <property type="entry name" value="GGDEF"/>
    <property type="match status" value="1"/>
</dbReference>
<feature type="domain" description="GGDEF" evidence="1">
    <location>
        <begin position="5"/>
        <end position="114"/>
    </location>
</feature>
<dbReference type="AlphaFoldDB" id="A0A6J6P5J0"/>
<dbReference type="Gene3D" id="3.30.70.270">
    <property type="match status" value="1"/>
</dbReference>
<dbReference type="EMBL" id="CAFBRC010000062">
    <property type="protein sequence ID" value="CAB5076424.1"/>
    <property type="molecule type" value="Genomic_DNA"/>
</dbReference>
<name>A0A6J6P5J0_9ZZZZ</name>
<sequence length="154" mass="17182">MGEWSDPLTGLDSAPYFREHVQDLLARRPETFQPFLYGVSRINKFEEIVEGSSSSFGDALLVSAAHAAQLIVRGGDRVGRLGRDHFGFALLAAHQSEASACEARLRTALTYHDFASQKFELHFAFIWIGDSRSTLAEIEYDIDLALALHDPKKE</sequence>
<evidence type="ECO:0000313" key="3">
    <source>
        <dbReference type="EMBL" id="CAB4693632.1"/>
    </source>
</evidence>
<reference evidence="3" key="1">
    <citation type="submission" date="2020-05" db="EMBL/GenBank/DDBJ databases">
        <authorList>
            <person name="Chiriac C."/>
            <person name="Salcher M."/>
            <person name="Ghai R."/>
            <person name="Kavagutti S V."/>
        </authorList>
    </citation>
    <scope>NUCLEOTIDE SEQUENCE</scope>
</reference>
<dbReference type="InterPro" id="IPR029787">
    <property type="entry name" value="Nucleotide_cyclase"/>
</dbReference>
<evidence type="ECO:0000313" key="5">
    <source>
        <dbReference type="EMBL" id="CAB5076424.1"/>
    </source>
</evidence>
<dbReference type="InterPro" id="IPR043128">
    <property type="entry name" value="Rev_trsase/Diguanyl_cyclase"/>
</dbReference>
<accession>A0A6J6P5J0</accession>
<organism evidence="3">
    <name type="scientific">freshwater metagenome</name>
    <dbReference type="NCBI Taxonomy" id="449393"/>
    <lineage>
        <taxon>unclassified sequences</taxon>
        <taxon>metagenomes</taxon>
        <taxon>ecological metagenomes</taxon>
    </lineage>
</organism>
<dbReference type="EMBL" id="CAEZXB010000009">
    <property type="protein sequence ID" value="CAB4674926.1"/>
    <property type="molecule type" value="Genomic_DNA"/>
</dbReference>
<dbReference type="SUPFAM" id="SSF55073">
    <property type="entry name" value="Nucleotide cyclase"/>
    <property type="match status" value="1"/>
</dbReference>
<proteinExistence type="predicted"/>
<protein>
    <submittedName>
        <fullName evidence="3">Unannotated protein</fullName>
    </submittedName>
</protein>
<evidence type="ECO:0000259" key="1">
    <source>
        <dbReference type="Pfam" id="PF00990"/>
    </source>
</evidence>
<gene>
    <name evidence="2" type="ORF">UFOPK2342_00705</name>
    <name evidence="3" type="ORF">UFOPK2423_00737</name>
    <name evidence="4" type="ORF">UFOPK3266_00233</name>
    <name evidence="5" type="ORF">UFOPK4367_00988</name>
</gene>
<dbReference type="EMBL" id="CAFBAA010000003">
    <property type="protein sequence ID" value="CAB4840795.1"/>
    <property type="molecule type" value="Genomic_DNA"/>
</dbReference>
<dbReference type="EMBL" id="CAEZXN010000013">
    <property type="protein sequence ID" value="CAB4693632.1"/>
    <property type="molecule type" value="Genomic_DNA"/>
</dbReference>
<evidence type="ECO:0000313" key="2">
    <source>
        <dbReference type="EMBL" id="CAB4674926.1"/>
    </source>
</evidence>
<dbReference type="InterPro" id="IPR000160">
    <property type="entry name" value="GGDEF_dom"/>
</dbReference>